<reference evidence="1 2" key="1">
    <citation type="submission" date="2017-04" db="EMBL/GenBank/DDBJ databases">
        <authorList>
            <person name="Afonso C.L."/>
            <person name="Miller P.J."/>
            <person name="Scott M.A."/>
            <person name="Spackman E."/>
            <person name="Goraichik I."/>
            <person name="Dimitrov K.M."/>
            <person name="Suarez D.L."/>
            <person name="Swayne D.E."/>
        </authorList>
    </citation>
    <scope>NUCLEOTIDE SEQUENCE [LARGE SCALE GENOMIC DNA]</scope>
    <source>
        <strain evidence="1">LMG 28154</strain>
    </source>
</reference>
<gene>
    <name evidence="1" type="ORF">BSIN_0620</name>
</gene>
<name>A0A238H8K8_9BURK</name>
<accession>A0A238H8K8</accession>
<sequence length="39" mass="4290">MPSNSAIRALLETGQAAPCIAALHDTPPRSMRIRSFDFF</sequence>
<dbReference type="Proteomes" id="UP000198460">
    <property type="component" value="Unassembled WGS sequence"/>
</dbReference>
<proteinExistence type="predicted"/>
<organism evidence="1 2">
    <name type="scientific">Burkholderia singularis</name>
    <dbReference type="NCBI Taxonomy" id="1503053"/>
    <lineage>
        <taxon>Bacteria</taxon>
        <taxon>Pseudomonadati</taxon>
        <taxon>Pseudomonadota</taxon>
        <taxon>Betaproteobacteria</taxon>
        <taxon>Burkholderiales</taxon>
        <taxon>Burkholderiaceae</taxon>
        <taxon>Burkholderia</taxon>
        <taxon>pseudomallei group</taxon>
    </lineage>
</organism>
<evidence type="ECO:0000313" key="2">
    <source>
        <dbReference type="Proteomes" id="UP000198460"/>
    </source>
</evidence>
<evidence type="ECO:0000313" key="1">
    <source>
        <dbReference type="EMBL" id="SMG01403.1"/>
    </source>
</evidence>
<dbReference type="AlphaFoldDB" id="A0A238H8K8"/>
<dbReference type="EMBL" id="FXAN01000072">
    <property type="protein sequence ID" value="SMG01403.1"/>
    <property type="molecule type" value="Genomic_DNA"/>
</dbReference>
<protein>
    <submittedName>
        <fullName evidence="1">Uncharacterized protein</fullName>
    </submittedName>
</protein>